<reference evidence="3 4" key="1">
    <citation type="submission" date="2019-07" db="EMBL/GenBank/DDBJ databases">
        <authorList>
            <person name="Kim J."/>
        </authorList>
    </citation>
    <scope>NUCLEOTIDE SEQUENCE [LARGE SCALE GENOMIC DNA]</scope>
    <source>
        <strain evidence="3 4">JC52</strain>
    </source>
</reference>
<comment type="caution">
    <text evidence="3">The sequence shown here is derived from an EMBL/GenBank/DDBJ whole genome shotgun (WGS) entry which is preliminary data.</text>
</comment>
<evidence type="ECO:0000259" key="2">
    <source>
        <dbReference type="SMART" id="SM00858"/>
    </source>
</evidence>
<dbReference type="PANTHER" id="PTHR30536:SF5">
    <property type="entry name" value="ALTRONATE DEHYDRATASE"/>
    <property type="match status" value="1"/>
</dbReference>
<protein>
    <submittedName>
        <fullName evidence="3">Altronate dehydratase</fullName>
    </submittedName>
</protein>
<keyword evidence="4" id="KW-1185">Reference proteome</keyword>
<dbReference type="GO" id="GO:0016829">
    <property type="term" value="F:lyase activity"/>
    <property type="evidence" value="ECO:0007669"/>
    <property type="project" value="UniProtKB-KW"/>
</dbReference>
<dbReference type="Pfam" id="PF08666">
    <property type="entry name" value="SAF"/>
    <property type="match status" value="1"/>
</dbReference>
<evidence type="ECO:0000256" key="1">
    <source>
        <dbReference type="ARBA" id="ARBA00023239"/>
    </source>
</evidence>
<feature type="domain" description="SAF" evidence="2">
    <location>
        <begin position="22"/>
        <end position="97"/>
    </location>
</feature>
<dbReference type="PANTHER" id="PTHR30536">
    <property type="entry name" value="ALTRONATE/GALACTARATE DEHYDRATASE"/>
    <property type="match status" value="1"/>
</dbReference>
<dbReference type="SMART" id="SM00858">
    <property type="entry name" value="SAF"/>
    <property type="match status" value="1"/>
</dbReference>
<dbReference type="AlphaFoldDB" id="A0A559JDG3"/>
<dbReference type="Gene3D" id="2.30.130.110">
    <property type="match status" value="1"/>
</dbReference>
<evidence type="ECO:0000313" key="4">
    <source>
        <dbReference type="Proteomes" id="UP000317036"/>
    </source>
</evidence>
<name>A0A559JDG3_9BACL</name>
<dbReference type="OrthoDB" id="9804574at2"/>
<dbReference type="InterPro" id="IPR013974">
    <property type="entry name" value="SAF"/>
</dbReference>
<dbReference type="InterPro" id="IPR052172">
    <property type="entry name" value="UxaA_altronate/galactarate_dh"/>
</dbReference>
<organism evidence="3 4">
    <name type="scientific">Paenibacillus cremeus</name>
    <dbReference type="NCBI Taxonomy" id="2163881"/>
    <lineage>
        <taxon>Bacteria</taxon>
        <taxon>Bacillati</taxon>
        <taxon>Bacillota</taxon>
        <taxon>Bacilli</taxon>
        <taxon>Bacillales</taxon>
        <taxon>Paenibacillaceae</taxon>
        <taxon>Paenibacillus</taxon>
    </lineage>
</organism>
<dbReference type="InterPro" id="IPR044144">
    <property type="entry name" value="SAF_UxaA/GarD"/>
</dbReference>
<dbReference type="Proteomes" id="UP000317036">
    <property type="component" value="Unassembled WGS sequence"/>
</dbReference>
<evidence type="ECO:0000313" key="3">
    <source>
        <dbReference type="EMBL" id="TVX97903.1"/>
    </source>
</evidence>
<gene>
    <name evidence="3" type="ORF">FPZ49_34780</name>
</gene>
<sequence>MSNLNLNVTNEEKSALVIDTRDNVAVALTDLQKGDLCVLRIGEGFEQVTILEPIPFGHKIAIKAIPQNESVIKYGEEIGTATEAIQLGQWIHTHNLYCGRAKANGR</sequence>
<accession>A0A559JDG3</accession>
<dbReference type="CDD" id="cd11613">
    <property type="entry name" value="SAF_AH_GD"/>
    <property type="match status" value="1"/>
</dbReference>
<keyword evidence="1" id="KW-0456">Lyase</keyword>
<dbReference type="RefSeq" id="WP_144855238.1">
    <property type="nucleotide sequence ID" value="NZ_VNJI01000098.1"/>
</dbReference>
<proteinExistence type="predicted"/>
<dbReference type="EMBL" id="VNJI01000098">
    <property type="protein sequence ID" value="TVX97903.1"/>
    <property type="molecule type" value="Genomic_DNA"/>
</dbReference>
<dbReference type="GO" id="GO:0019698">
    <property type="term" value="P:D-galacturonate catabolic process"/>
    <property type="evidence" value="ECO:0007669"/>
    <property type="project" value="TreeGrafter"/>
</dbReference>